<dbReference type="AlphaFoldDB" id="A0A834CX93"/>
<protein>
    <submittedName>
        <fullName evidence="1">Uncharacterized protein</fullName>
    </submittedName>
</protein>
<evidence type="ECO:0000313" key="1">
    <source>
        <dbReference type="EMBL" id="KAF6733695.1"/>
    </source>
</evidence>
<gene>
    <name evidence="1" type="ORF">FQA47_015232</name>
</gene>
<comment type="caution">
    <text evidence="1">The sequence shown here is derived from an EMBL/GenBank/DDBJ whole genome shotgun (WGS) entry which is preliminary data.</text>
</comment>
<proteinExistence type="predicted"/>
<accession>A0A834CX93</accession>
<sequence length="126" mass="14145">MPYRFLPEPPDNPPFLDGRSQERIEASVFWPSCRSAGGQNRARVAQVSNEFGSLPLSREPPRPLGSDVESWGFYASLRFFCLFLSSVRFRSDRAGSMVPAENVSVALKMFQSSFSSVFNCLTDVRL</sequence>
<name>A0A834CX93_ORYME</name>
<evidence type="ECO:0000313" key="2">
    <source>
        <dbReference type="Proteomes" id="UP000646548"/>
    </source>
</evidence>
<reference evidence="1" key="1">
    <citation type="journal article" name="BMC Genomics">
        <title>Long-read sequencing and de novo genome assembly of marine medaka (Oryzias melastigma).</title>
        <authorList>
            <person name="Liang P."/>
            <person name="Saqib H.S.A."/>
            <person name="Ni X."/>
            <person name="Shen Y."/>
        </authorList>
    </citation>
    <scope>NUCLEOTIDE SEQUENCE</scope>
    <source>
        <strain evidence="1">Bigg-433</strain>
    </source>
</reference>
<organism evidence="1 2">
    <name type="scientific">Oryzias melastigma</name>
    <name type="common">Marine medaka</name>
    <dbReference type="NCBI Taxonomy" id="30732"/>
    <lineage>
        <taxon>Eukaryota</taxon>
        <taxon>Metazoa</taxon>
        <taxon>Chordata</taxon>
        <taxon>Craniata</taxon>
        <taxon>Vertebrata</taxon>
        <taxon>Euteleostomi</taxon>
        <taxon>Actinopterygii</taxon>
        <taxon>Neopterygii</taxon>
        <taxon>Teleostei</taxon>
        <taxon>Neoteleostei</taxon>
        <taxon>Acanthomorphata</taxon>
        <taxon>Ovalentaria</taxon>
        <taxon>Atherinomorphae</taxon>
        <taxon>Beloniformes</taxon>
        <taxon>Adrianichthyidae</taxon>
        <taxon>Oryziinae</taxon>
        <taxon>Oryzias</taxon>
    </lineage>
</organism>
<dbReference type="Proteomes" id="UP000646548">
    <property type="component" value="Unassembled WGS sequence"/>
</dbReference>
<dbReference type="EMBL" id="WKFB01000152">
    <property type="protein sequence ID" value="KAF6733695.1"/>
    <property type="molecule type" value="Genomic_DNA"/>
</dbReference>